<evidence type="ECO:0000259" key="4">
    <source>
        <dbReference type="Pfam" id="PF11954"/>
    </source>
</evidence>
<feature type="signal peptide" evidence="2">
    <location>
        <begin position="1"/>
        <end position="41"/>
    </location>
</feature>
<dbReference type="Pfam" id="PF11954">
    <property type="entry name" value="DUF3471"/>
    <property type="match status" value="1"/>
</dbReference>
<dbReference type="EMBL" id="CP066831">
    <property type="protein sequence ID" value="QQM38978.1"/>
    <property type="molecule type" value="Genomic_DNA"/>
</dbReference>
<dbReference type="SUPFAM" id="SSF56601">
    <property type="entry name" value="beta-lactamase/transpeptidase-like"/>
    <property type="match status" value="1"/>
</dbReference>
<feature type="chain" id="PRO_5039269217" evidence="2">
    <location>
        <begin position="42"/>
        <end position="542"/>
    </location>
</feature>
<reference evidence="5 6" key="1">
    <citation type="submission" date="2020-12" db="EMBL/GenBank/DDBJ databases">
        <title>A novel species.</title>
        <authorList>
            <person name="Li K."/>
        </authorList>
    </citation>
    <scope>NUCLEOTIDE SEQUENCE [LARGE SCALE GENOMIC DNA]</scope>
    <source>
        <strain evidence="5 6">ZYC-3</strain>
    </source>
</reference>
<dbReference type="InterPro" id="IPR012338">
    <property type="entry name" value="Beta-lactam/transpept-like"/>
</dbReference>
<feature type="domain" description="Beta-lactamase-related" evidence="3">
    <location>
        <begin position="64"/>
        <end position="389"/>
    </location>
</feature>
<keyword evidence="5" id="KW-0378">Hydrolase</keyword>
<dbReference type="AlphaFoldDB" id="A0A7T7I107"/>
<organism evidence="5 6">
    <name type="scientific">Streptomyces liliifuscus</name>
    <dbReference type="NCBI Taxonomy" id="2797636"/>
    <lineage>
        <taxon>Bacteria</taxon>
        <taxon>Bacillati</taxon>
        <taxon>Actinomycetota</taxon>
        <taxon>Actinomycetes</taxon>
        <taxon>Kitasatosporales</taxon>
        <taxon>Streptomycetaceae</taxon>
        <taxon>Streptomyces</taxon>
    </lineage>
</organism>
<evidence type="ECO:0000259" key="3">
    <source>
        <dbReference type="Pfam" id="PF00144"/>
    </source>
</evidence>
<gene>
    <name evidence="5" type="ORF">JEQ17_05490</name>
</gene>
<dbReference type="Proteomes" id="UP000595636">
    <property type="component" value="Chromosome"/>
</dbReference>
<dbReference type="PANTHER" id="PTHR46825:SF15">
    <property type="entry name" value="BETA-LACTAMASE-RELATED DOMAIN-CONTAINING PROTEIN"/>
    <property type="match status" value="1"/>
</dbReference>
<dbReference type="RefSeq" id="WP_200394139.1">
    <property type="nucleotide sequence ID" value="NZ_CP066831.1"/>
</dbReference>
<keyword evidence="6" id="KW-1185">Reference proteome</keyword>
<keyword evidence="2" id="KW-0732">Signal</keyword>
<evidence type="ECO:0000313" key="5">
    <source>
        <dbReference type="EMBL" id="QQM38978.1"/>
    </source>
</evidence>
<dbReference type="KEGG" id="slf:JEQ17_05490"/>
<dbReference type="Gene3D" id="2.40.128.600">
    <property type="match status" value="1"/>
</dbReference>
<evidence type="ECO:0000256" key="2">
    <source>
        <dbReference type="SAM" id="SignalP"/>
    </source>
</evidence>
<dbReference type="Pfam" id="PF00144">
    <property type="entry name" value="Beta-lactamase"/>
    <property type="match status" value="1"/>
</dbReference>
<feature type="region of interest" description="Disordered" evidence="1">
    <location>
        <begin position="428"/>
        <end position="450"/>
    </location>
</feature>
<dbReference type="PANTHER" id="PTHR46825">
    <property type="entry name" value="D-ALANYL-D-ALANINE-CARBOXYPEPTIDASE/ENDOPEPTIDASE AMPH"/>
    <property type="match status" value="1"/>
</dbReference>
<feature type="domain" description="Peptidase S12 Pab87-related C-terminal" evidence="4">
    <location>
        <begin position="440"/>
        <end position="512"/>
    </location>
</feature>
<sequence length="542" mass="57167">MVCMGVRRQTRHHGSTAVTAAAVASLLAAGYGAIPSAAAPAADPPPQPPPQLTQAKVDEAVDRLDGIVRDGMKETGVPGVAVAVVYKDRVVHLQGFGERRVGQSGDVGPDTVFQLASLSKPLASTVVAGAVGDKVITWDDPVAEHLPGFSLKDRWVGDHVTVADLLSHRSGLPDHAGDLLEDLGYDRAYILDQLREEPLTPFRASYAYTNYGVTAAGQAVANAKDTTWERLAEDTLYSPAGMNSTSSRFADYDKATDKAATHVKDADGTWEAKYVRDPDAQSPAGGASSTASDMATWLRLQLADGKLGGKQIVPADQLERTHLPEIVSSPPPAPAGRAGFYGLGWNVGYDDQGRLRLSHSGAFELGANTNVTMLPGEQLGIAVLTNGAPVGLADSVALDFFDIAQHGEPTTDWLPLVDKLYQQQLDADRSPTDYGKPPGNAAAARSDDTYTGTYENDYYGPLTVTATDGELTMSLGPKPTTFRLTHFDGDTFSFRTVGENATGLSGVTFDVGSGSENAGGSKASKVTVEAFDENGLGTFTRP</sequence>
<proteinExistence type="predicted"/>
<name>A0A7T7I107_9ACTN</name>
<dbReference type="GO" id="GO:0016787">
    <property type="term" value="F:hydrolase activity"/>
    <property type="evidence" value="ECO:0007669"/>
    <property type="project" value="UniProtKB-KW"/>
</dbReference>
<dbReference type="Gene3D" id="3.40.710.10">
    <property type="entry name" value="DD-peptidase/beta-lactamase superfamily"/>
    <property type="match status" value="1"/>
</dbReference>
<protein>
    <submittedName>
        <fullName evidence="5">Serine hydrolase</fullName>
    </submittedName>
</protein>
<dbReference type="InterPro" id="IPR050491">
    <property type="entry name" value="AmpC-like"/>
</dbReference>
<accession>A0A7T7I107</accession>
<dbReference type="InterPro" id="IPR001466">
    <property type="entry name" value="Beta-lactam-related"/>
</dbReference>
<evidence type="ECO:0000313" key="6">
    <source>
        <dbReference type="Proteomes" id="UP000595636"/>
    </source>
</evidence>
<dbReference type="InterPro" id="IPR021860">
    <property type="entry name" value="Peptidase_S12_Pab87-rel_C"/>
</dbReference>
<evidence type="ECO:0000256" key="1">
    <source>
        <dbReference type="SAM" id="MobiDB-lite"/>
    </source>
</evidence>